<dbReference type="EMBL" id="JAZDQT010000003">
    <property type="protein sequence ID" value="MEE1947044.1"/>
    <property type="molecule type" value="Genomic_DNA"/>
</dbReference>
<reference evidence="2 3" key="1">
    <citation type="submission" date="2024-01" db="EMBL/GenBank/DDBJ databases">
        <title>Pedobacter sp. nov., isolated from fresh soil.</title>
        <authorList>
            <person name="Le N.T.T."/>
        </authorList>
    </citation>
    <scope>NUCLEOTIDE SEQUENCE [LARGE SCALE GENOMIC DNA]</scope>
    <source>
        <strain evidence="2 3">KR3-3</strain>
    </source>
</reference>
<evidence type="ECO:0000313" key="2">
    <source>
        <dbReference type="EMBL" id="MEE1947044.1"/>
    </source>
</evidence>
<keyword evidence="1" id="KW-0812">Transmembrane</keyword>
<comment type="caution">
    <text evidence="2">The sequence shown here is derived from an EMBL/GenBank/DDBJ whole genome shotgun (WGS) entry which is preliminary data.</text>
</comment>
<proteinExistence type="predicted"/>
<dbReference type="RefSeq" id="WP_330109330.1">
    <property type="nucleotide sequence ID" value="NZ_JAZDQT010000003.1"/>
</dbReference>
<keyword evidence="1" id="KW-1133">Transmembrane helix</keyword>
<organism evidence="2 3">
    <name type="scientific">Pedobacter albus</name>
    <dbReference type="NCBI Taxonomy" id="3113905"/>
    <lineage>
        <taxon>Bacteria</taxon>
        <taxon>Pseudomonadati</taxon>
        <taxon>Bacteroidota</taxon>
        <taxon>Sphingobacteriia</taxon>
        <taxon>Sphingobacteriales</taxon>
        <taxon>Sphingobacteriaceae</taxon>
        <taxon>Pedobacter</taxon>
    </lineage>
</organism>
<keyword evidence="1" id="KW-0472">Membrane</keyword>
<keyword evidence="3" id="KW-1185">Reference proteome</keyword>
<sequence length="53" mass="5763">MIIKLQLPATATATRQQASKTVQQPTRKDRVKADRIVIAIIYLLGIIGAAVFA</sequence>
<feature type="transmembrane region" description="Helical" evidence="1">
    <location>
        <begin position="36"/>
        <end position="52"/>
    </location>
</feature>
<evidence type="ECO:0000256" key="1">
    <source>
        <dbReference type="SAM" id="Phobius"/>
    </source>
</evidence>
<protein>
    <submittedName>
        <fullName evidence="2">Uncharacterized protein</fullName>
    </submittedName>
</protein>
<evidence type="ECO:0000313" key="3">
    <source>
        <dbReference type="Proteomes" id="UP001336835"/>
    </source>
</evidence>
<gene>
    <name evidence="2" type="ORF">VRU48_18105</name>
</gene>
<accession>A0ABU7ICH1</accession>
<name>A0ABU7ICH1_9SPHI</name>
<dbReference type="Proteomes" id="UP001336835">
    <property type="component" value="Unassembled WGS sequence"/>
</dbReference>